<dbReference type="EMBL" id="CP018180">
    <property type="protein sequence ID" value="AUJ31681.1"/>
    <property type="molecule type" value="Genomic_DNA"/>
</dbReference>
<dbReference type="InterPro" id="IPR005182">
    <property type="entry name" value="YdbS-like_PH"/>
</dbReference>
<gene>
    <name evidence="3" type="ORF">BSQ50_03365</name>
</gene>
<feature type="domain" description="YdbS-like PH" evidence="2">
    <location>
        <begin position="60"/>
        <end position="122"/>
    </location>
</feature>
<dbReference type="RefSeq" id="WP_148126386.1">
    <property type="nucleotide sequence ID" value="NZ_CP018180.1"/>
</dbReference>
<name>A0A3Q8CUD5_9LACO</name>
<dbReference type="AlphaFoldDB" id="A0A3Q8CUD5"/>
<keyword evidence="1" id="KW-1133">Transmembrane helix</keyword>
<feature type="transmembrane region" description="Helical" evidence="1">
    <location>
        <begin position="206"/>
        <end position="230"/>
    </location>
</feature>
<accession>A0A3Q8CUD5</accession>
<dbReference type="PIRSF" id="PIRSF026631">
    <property type="entry name" value="UCP026631"/>
    <property type="match status" value="1"/>
</dbReference>
<sequence length="476" mass="54546">MSDFERLHPMMIIQRSFQLMRSFSFVLFILLGTFWNNWTRLLLGVVVLYVVCGLLAGYEWFFFKYLIATDRLIITKGWLAKKQIEVPYQRIQTIHRQTLFFLKPFKISSLIIETAGAGGGNETLLAVKERVYLQLQQHRQAKQVGAKAKLVTEVEPQYQITAAAIWEFTFTDGGIFAMLFAALTLIDQVKTYLPNGLLDHEWKNVLNYGITAILCLLGIFMVLLMTVTLLKNLLRYYHFEVWREGENLIVRRGFFNRDTLTVPLHRIQALQFRQTLLRRLLHLTSVELILAAGKNTGEDEGINDDTFYLLPIIADQRVFPLLQQLMPEWKLVSPRLIDLKPANRLYFLRFPGLFCGALIIIGAWINIYLAIGAVGLTALVLGYLWWAAGYQQAGKINSKLLTYRTVQAANIVTLITPTNKIQQTSIHTGYWLYSTGIGHFSLEIKAGQSARKVKLKYLDLTSCHYLAQLSRIKSTI</sequence>
<protein>
    <recommendedName>
        <fullName evidence="2">YdbS-like PH domain-containing protein</fullName>
    </recommendedName>
</protein>
<keyword evidence="4" id="KW-1185">Reference proteome</keyword>
<keyword evidence="1" id="KW-0472">Membrane</keyword>
<feature type="domain" description="YdbS-like PH" evidence="2">
    <location>
        <begin position="236"/>
        <end position="294"/>
    </location>
</feature>
<dbReference type="Proteomes" id="UP000324497">
    <property type="component" value="Chromosome"/>
</dbReference>
<feature type="transmembrane region" description="Helical" evidence="1">
    <location>
        <begin position="165"/>
        <end position="186"/>
    </location>
</feature>
<dbReference type="PANTHER" id="PTHR34473">
    <property type="entry name" value="UPF0699 TRANSMEMBRANE PROTEIN YDBS"/>
    <property type="match status" value="1"/>
</dbReference>
<dbReference type="InterPro" id="IPR014529">
    <property type="entry name" value="UCP026631"/>
</dbReference>
<feature type="transmembrane region" description="Helical" evidence="1">
    <location>
        <begin position="371"/>
        <end position="390"/>
    </location>
</feature>
<feature type="transmembrane region" description="Helical" evidence="1">
    <location>
        <begin position="345"/>
        <end position="365"/>
    </location>
</feature>
<reference evidence="3 4" key="1">
    <citation type="submission" date="2016-11" db="EMBL/GenBank/DDBJ databases">
        <title>Interaction between Lactobacillus species and yeast in water kefir.</title>
        <authorList>
            <person name="Behr J."/>
            <person name="Xu D."/>
            <person name="Vogel R.F."/>
        </authorList>
    </citation>
    <scope>NUCLEOTIDE SEQUENCE [LARGE SCALE GENOMIC DNA]</scope>
    <source>
        <strain evidence="3 4">TMW 1.1827</strain>
    </source>
</reference>
<feature type="transmembrane region" description="Helical" evidence="1">
    <location>
        <begin position="12"/>
        <end position="35"/>
    </location>
</feature>
<evidence type="ECO:0000313" key="4">
    <source>
        <dbReference type="Proteomes" id="UP000324497"/>
    </source>
</evidence>
<feature type="transmembrane region" description="Helical" evidence="1">
    <location>
        <begin position="41"/>
        <end position="63"/>
    </location>
</feature>
<proteinExistence type="predicted"/>
<evidence type="ECO:0000259" key="2">
    <source>
        <dbReference type="Pfam" id="PF03703"/>
    </source>
</evidence>
<evidence type="ECO:0000256" key="1">
    <source>
        <dbReference type="SAM" id="Phobius"/>
    </source>
</evidence>
<organism evidence="3 4">
    <name type="scientific">Liquorilactobacillus nagelii</name>
    <dbReference type="NCBI Taxonomy" id="82688"/>
    <lineage>
        <taxon>Bacteria</taxon>
        <taxon>Bacillati</taxon>
        <taxon>Bacillota</taxon>
        <taxon>Bacilli</taxon>
        <taxon>Lactobacillales</taxon>
        <taxon>Lactobacillaceae</taxon>
        <taxon>Liquorilactobacillus</taxon>
    </lineage>
</organism>
<evidence type="ECO:0000313" key="3">
    <source>
        <dbReference type="EMBL" id="AUJ31681.1"/>
    </source>
</evidence>
<dbReference type="KEGG" id="lng:BSQ50_03365"/>
<dbReference type="Pfam" id="PF03703">
    <property type="entry name" value="bPH_2"/>
    <property type="match status" value="2"/>
</dbReference>
<keyword evidence="1" id="KW-0812">Transmembrane</keyword>
<dbReference type="PANTHER" id="PTHR34473:SF2">
    <property type="entry name" value="UPF0699 TRANSMEMBRANE PROTEIN YDBT"/>
    <property type="match status" value="1"/>
</dbReference>